<dbReference type="Pfam" id="PF17800">
    <property type="entry name" value="NPL"/>
    <property type="match status" value="1"/>
</dbReference>
<keyword evidence="3" id="KW-0413">Isomerase</keyword>
<dbReference type="InterPro" id="IPR041232">
    <property type="entry name" value="NPL"/>
</dbReference>
<sequence length="190" mass="20791">MYSGFWGLKIVPGKTYSQLVDMPFRVSNAALDATVENATRTSVLVTVDGKQFTLCSLTPASIEQQTLDITFTEGEEITFETQGDNAVHLTGNFVNELVDDDSEDSEDEADGIVNGEVDLTVTDEEMELLKSMEREGLINPGTLAQIGMEDGSDSDADYDSDDAETDGRIREVTSDEELELVAEAEEEEED</sequence>
<reference evidence="3" key="1">
    <citation type="submission" date="2022-07" db="EMBL/GenBank/DDBJ databases">
        <title>Phylogenomic reconstructions and comparative analyses of Kickxellomycotina fungi.</title>
        <authorList>
            <person name="Reynolds N.K."/>
            <person name="Stajich J.E."/>
            <person name="Barry K."/>
            <person name="Grigoriev I.V."/>
            <person name="Crous P."/>
            <person name="Smith M.E."/>
        </authorList>
    </citation>
    <scope>NUCLEOTIDE SEQUENCE</scope>
    <source>
        <strain evidence="3">BCRC 34489</strain>
    </source>
</reference>
<accession>A0A9W8LIN7</accession>
<dbReference type="Gene3D" id="2.60.120.340">
    <property type="entry name" value="Nucleoplasmin core domain"/>
    <property type="match status" value="1"/>
</dbReference>
<feature type="compositionally biased region" description="Acidic residues" evidence="1">
    <location>
        <begin position="150"/>
        <end position="164"/>
    </location>
</feature>
<gene>
    <name evidence="3" type="primary">FPR3</name>
    <name evidence="3" type="ORF">GGI15_003019</name>
</gene>
<dbReference type="Proteomes" id="UP001140172">
    <property type="component" value="Unassembled WGS sequence"/>
</dbReference>
<organism evidence="3 4">
    <name type="scientific">Coemansia interrupta</name>
    <dbReference type="NCBI Taxonomy" id="1126814"/>
    <lineage>
        <taxon>Eukaryota</taxon>
        <taxon>Fungi</taxon>
        <taxon>Fungi incertae sedis</taxon>
        <taxon>Zoopagomycota</taxon>
        <taxon>Kickxellomycotina</taxon>
        <taxon>Kickxellomycetes</taxon>
        <taxon>Kickxellales</taxon>
        <taxon>Kickxellaceae</taxon>
        <taxon>Coemansia</taxon>
    </lineage>
</organism>
<protein>
    <submittedName>
        <fullName evidence="3">Peptidylprolyl isomerase fpr3</fullName>
        <ecNumber evidence="3">5.2.1.8</ecNumber>
    </submittedName>
</protein>
<dbReference type="GO" id="GO:0003755">
    <property type="term" value="F:peptidyl-prolyl cis-trans isomerase activity"/>
    <property type="evidence" value="ECO:0007669"/>
    <property type="project" value="UniProtKB-EC"/>
</dbReference>
<evidence type="ECO:0000256" key="1">
    <source>
        <dbReference type="SAM" id="MobiDB-lite"/>
    </source>
</evidence>
<evidence type="ECO:0000313" key="3">
    <source>
        <dbReference type="EMBL" id="KAJ2782085.1"/>
    </source>
</evidence>
<evidence type="ECO:0000259" key="2">
    <source>
        <dbReference type="Pfam" id="PF17800"/>
    </source>
</evidence>
<keyword evidence="4" id="KW-1185">Reference proteome</keyword>
<name>A0A9W8LIN7_9FUNG</name>
<proteinExistence type="predicted"/>
<comment type="caution">
    <text evidence="3">The sequence shown here is derived from an EMBL/GenBank/DDBJ whole genome shotgun (WGS) entry which is preliminary data.</text>
</comment>
<feature type="region of interest" description="Disordered" evidence="1">
    <location>
        <begin position="139"/>
        <end position="190"/>
    </location>
</feature>
<feature type="domain" description="Nucleoplasmin-like" evidence="2">
    <location>
        <begin position="5"/>
        <end position="94"/>
    </location>
</feature>
<feature type="compositionally biased region" description="Acidic residues" evidence="1">
    <location>
        <begin position="174"/>
        <end position="190"/>
    </location>
</feature>
<dbReference type="EC" id="5.2.1.8" evidence="3"/>
<dbReference type="AlphaFoldDB" id="A0A9W8LIN7"/>
<dbReference type="OrthoDB" id="1902587at2759"/>
<evidence type="ECO:0000313" key="4">
    <source>
        <dbReference type="Proteomes" id="UP001140172"/>
    </source>
</evidence>
<dbReference type="EMBL" id="JANBUM010000187">
    <property type="protein sequence ID" value="KAJ2782085.1"/>
    <property type="molecule type" value="Genomic_DNA"/>
</dbReference>